<reference evidence="9" key="1">
    <citation type="journal article" date="2019" name="Int. J. Syst. Evol. Microbiol.">
        <title>The Global Catalogue of Microorganisms (GCM) 10K type strain sequencing project: providing services to taxonomists for standard genome sequencing and annotation.</title>
        <authorList>
            <consortium name="The Broad Institute Genomics Platform"/>
            <consortium name="The Broad Institute Genome Sequencing Center for Infectious Disease"/>
            <person name="Wu L."/>
            <person name="Ma J."/>
        </authorList>
    </citation>
    <scope>NUCLEOTIDE SEQUENCE [LARGE SCALE GENOMIC DNA]</scope>
    <source>
        <strain evidence="9">JCM 4738</strain>
    </source>
</reference>
<comment type="similarity">
    <text evidence="1 6 7">Belongs to the triosephosphate isomerase family.</text>
</comment>
<feature type="binding site" evidence="6">
    <location>
        <begin position="234"/>
        <end position="235"/>
    </location>
    <ligand>
        <name>substrate</name>
    </ligand>
</feature>
<evidence type="ECO:0000256" key="6">
    <source>
        <dbReference type="HAMAP-Rule" id="MF_00147"/>
    </source>
</evidence>
<dbReference type="RefSeq" id="WP_157293897.1">
    <property type="nucleotide sequence ID" value="NZ_JBHTCT010000035.1"/>
</dbReference>
<evidence type="ECO:0000313" key="9">
    <source>
        <dbReference type="Proteomes" id="UP001596483"/>
    </source>
</evidence>
<gene>
    <name evidence="6 8" type="primary">tpiA</name>
    <name evidence="8" type="ORF">ACFQQH_13015</name>
</gene>
<dbReference type="PROSITE" id="PS00171">
    <property type="entry name" value="TIM_1"/>
    <property type="match status" value="1"/>
</dbReference>
<evidence type="ECO:0000256" key="1">
    <source>
        <dbReference type="ARBA" id="ARBA00007422"/>
    </source>
</evidence>
<organism evidence="8 9">
    <name type="scientific">Bhargavaea changchunensis</name>
    <dbReference type="NCBI Taxonomy" id="2134037"/>
    <lineage>
        <taxon>Bacteria</taxon>
        <taxon>Bacillati</taxon>
        <taxon>Bacillota</taxon>
        <taxon>Bacilli</taxon>
        <taxon>Bacillales</taxon>
        <taxon>Caryophanaceae</taxon>
        <taxon>Bhargavaea</taxon>
    </lineage>
</organism>
<keyword evidence="4 6" id="KW-0324">Glycolysis</keyword>
<proteinExistence type="inferred from homology"/>
<dbReference type="Proteomes" id="UP001596483">
    <property type="component" value="Unassembled WGS sequence"/>
</dbReference>
<dbReference type="InterPro" id="IPR035990">
    <property type="entry name" value="TIM_sf"/>
</dbReference>
<evidence type="ECO:0000256" key="4">
    <source>
        <dbReference type="ARBA" id="ARBA00023152"/>
    </source>
</evidence>
<protein>
    <recommendedName>
        <fullName evidence="6 7">Triosephosphate isomerase</fullName>
        <shortName evidence="6">TIM</shortName>
        <shortName evidence="6">TPI</shortName>
        <ecNumber evidence="6 7">5.3.1.1</ecNumber>
    </recommendedName>
    <alternativeName>
        <fullName evidence="6">Triose-phosphate isomerase</fullName>
    </alternativeName>
</protein>
<keyword evidence="5 6" id="KW-0413">Isomerase</keyword>
<feature type="active site" description="Proton acceptor" evidence="6">
    <location>
        <position position="167"/>
    </location>
</feature>
<accession>A0ABW2NJE9</accession>
<dbReference type="InterPro" id="IPR013785">
    <property type="entry name" value="Aldolase_TIM"/>
</dbReference>
<comment type="catalytic activity">
    <reaction evidence="6 7">
        <text>D-glyceraldehyde 3-phosphate = dihydroxyacetone phosphate</text>
        <dbReference type="Rhea" id="RHEA:18585"/>
        <dbReference type="ChEBI" id="CHEBI:57642"/>
        <dbReference type="ChEBI" id="CHEBI:59776"/>
        <dbReference type="EC" id="5.3.1.1"/>
    </reaction>
</comment>
<keyword evidence="9" id="KW-1185">Reference proteome</keyword>
<comment type="subunit">
    <text evidence="6 7">Homodimer.</text>
</comment>
<evidence type="ECO:0000256" key="7">
    <source>
        <dbReference type="RuleBase" id="RU363013"/>
    </source>
</evidence>
<dbReference type="HAMAP" id="MF_00147_B">
    <property type="entry name" value="TIM_B"/>
    <property type="match status" value="1"/>
</dbReference>
<evidence type="ECO:0000256" key="3">
    <source>
        <dbReference type="ARBA" id="ARBA00022490"/>
    </source>
</evidence>
<dbReference type="InterPro" id="IPR000652">
    <property type="entry name" value="Triosephosphate_isomerase"/>
</dbReference>
<evidence type="ECO:0000256" key="5">
    <source>
        <dbReference type="ARBA" id="ARBA00023235"/>
    </source>
</evidence>
<dbReference type="SUPFAM" id="SSF51351">
    <property type="entry name" value="Triosephosphate isomerase (TIM)"/>
    <property type="match status" value="1"/>
</dbReference>
<dbReference type="NCBIfam" id="TIGR00419">
    <property type="entry name" value="tim"/>
    <property type="match status" value="1"/>
</dbReference>
<comment type="pathway">
    <text evidence="6 7">Carbohydrate biosynthesis; gluconeogenesis.</text>
</comment>
<dbReference type="Gene3D" id="3.20.20.70">
    <property type="entry name" value="Aldolase class I"/>
    <property type="match status" value="1"/>
</dbReference>
<feature type="binding site" evidence="6">
    <location>
        <position position="213"/>
    </location>
    <ligand>
        <name>substrate</name>
    </ligand>
</feature>
<sequence>MRKPIIAGNWKMHKTLGEAESFFDSVKDRLPNAGRADTVICAPAPFLASLAGRAGDGSPEIGAQTMHEEEKGAYTGEVSPVMLADLGVRYVIIGHSERREYFNETDESVNRKTKSAFGHKLIPIVCVGESLEEREGDKTAEKISGQVRAALEGISAEDAANAVIAYEPIWAIGTGKTATSDMANEACATIRSTLADLYGQETANQIRIQYGGSVKPENIAELLAQPDIDGALVGGASLEPESFIALAEAAGNE</sequence>
<dbReference type="GO" id="GO:0004807">
    <property type="term" value="F:triose-phosphate isomerase activity"/>
    <property type="evidence" value="ECO:0007669"/>
    <property type="project" value="UniProtKB-EC"/>
</dbReference>
<dbReference type="PANTHER" id="PTHR21139:SF42">
    <property type="entry name" value="TRIOSEPHOSPHATE ISOMERASE"/>
    <property type="match status" value="1"/>
</dbReference>
<dbReference type="EMBL" id="JBHTCT010000035">
    <property type="protein sequence ID" value="MFC7366040.1"/>
    <property type="molecule type" value="Genomic_DNA"/>
</dbReference>
<comment type="pathway">
    <text evidence="6 7">Carbohydrate degradation; glycolysis; D-glyceraldehyde 3-phosphate from glycerone phosphate: step 1/1.</text>
</comment>
<evidence type="ECO:0000256" key="2">
    <source>
        <dbReference type="ARBA" id="ARBA00022432"/>
    </source>
</evidence>
<keyword evidence="2 6" id="KW-0312">Gluconeogenesis</keyword>
<feature type="binding site" evidence="6">
    <location>
        <begin position="9"/>
        <end position="11"/>
    </location>
    <ligand>
        <name>substrate</name>
    </ligand>
</feature>
<comment type="subcellular location">
    <subcellularLocation>
        <location evidence="6 7">Cytoplasm</location>
    </subcellularLocation>
</comment>
<dbReference type="InterPro" id="IPR020861">
    <property type="entry name" value="Triosephosphate_isomerase_AS"/>
</dbReference>
<comment type="caution">
    <text evidence="8">The sequence shown here is derived from an EMBL/GenBank/DDBJ whole genome shotgun (WGS) entry which is preliminary data.</text>
</comment>
<dbReference type="PROSITE" id="PS51440">
    <property type="entry name" value="TIM_2"/>
    <property type="match status" value="1"/>
</dbReference>
<dbReference type="InterPro" id="IPR022896">
    <property type="entry name" value="TrioseP_Isoase_bac/euk"/>
</dbReference>
<keyword evidence="3 6" id="KW-0963">Cytoplasm</keyword>
<dbReference type="CDD" id="cd00311">
    <property type="entry name" value="TIM"/>
    <property type="match status" value="1"/>
</dbReference>
<dbReference type="Pfam" id="PF00121">
    <property type="entry name" value="TIM"/>
    <property type="match status" value="1"/>
</dbReference>
<dbReference type="PANTHER" id="PTHR21139">
    <property type="entry name" value="TRIOSEPHOSPHATE ISOMERASE"/>
    <property type="match status" value="1"/>
</dbReference>
<comment type="function">
    <text evidence="6">Involved in the gluconeogenesis. Catalyzes stereospecifically the conversion of dihydroxyacetone phosphate (DHAP) to D-glyceraldehyde-3-phosphate (G3P).</text>
</comment>
<dbReference type="EC" id="5.3.1.1" evidence="6 7"/>
<feature type="binding site" evidence="6">
    <location>
        <position position="173"/>
    </location>
    <ligand>
        <name>substrate</name>
    </ligand>
</feature>
<evidence type="ECO:0000313" key="8">
    <source>
        <dbReference type="EMBL" id="MFC7366040.1"/>
    </source>
</evidence>
<feature type="active site" description="Electrophile" evidence="6">
    <location>
        <position position="95"/>
    </location>
</feature>
<name>A0ABW2NJE9_9BACL</name>